<dbReference type="GO" id="GO:0060090">
    <property type="term" value="F:molecular adaptor activity"/>
    <property type="evidence" value="ECO:0007669"/>
    <property type="project" value="TreeGrafter"/>
</dbReference>
<keyword evidence="2 3" id="KW-0802">TPR repeat</keyword>
<dbReference type="OMA" id="KRIWEFS"/>
<gene>
    <name evidence="4" type="ORF">HYPSUDRAFT_62222</name>
</gene>
<evidence type="ECO:0000313" key="5">
    <source>
        <dbReference type="Proteomes" id="UP000054270"/>
    </source>
</evidence>
<evidence type="ECO:0000256" key="3">
    <source>
        <dbReference type="PROSITE-ProRule" id="PRU00339"/>
    </source>
</evidence>
<protein>
    <submittedName>
        <fullName evidence="4">Uncharacterized protein</fullName>
    </submittedName>
</protein>
<dbReference type="AlphaFoldDB" id="A0A0D2QAD2"/>
<keyword evidence="1" id="KW-0677">Repeat</keyword>
<evidence type="ECO:0000313" key="4">
    <source>
        <dbReference type="EMBL" id="KJA28580.1"/>
    </source>
</evidence>
<dbReference type="STRING" id="945553.A0A0D2QAD2"/>
<dbReference type="Pfam" id="PF13432">
    <property type="entry name" value="TPR_16"/>
    <property type="match status" value="1"/>
</dbReference>
<dbReference type="InterPro" id="IPR011990">
    <property type="entry name" value="TPR-like_helical_dom_sf"/>
</dbReference>
<dbReference type="GO" id="GO:0072380">
    <property type="term" value="C:TRC complex"/>
    <property type="evidence" value="ECO:0007669"/>
    <property type="project" value="TreeGrafter"/>
</dbReference>
<dbReference type="PANTHER" id="PTHR45831:SF2">
    <property type="entry name" value="LD24721P"/>
    <property type="match status" value="1"/>
</dbReference>
<evidence type="ECO:0000256" key="2">
    <source>
        <dbReference type="ARBA" id="ARBA00022803"/>
    </source>
</evidence>
<proteinExistence type="predicted"/>
<dbReference type="OrthoDB" id="2423701at2759"/>
<keyword evidence="5" id="KW-1185">Reference proteome</keyword>
<dbReference type="InterPro" id="IPR019734">
    <property type="entry name" value="TPR_rpt"/>
</dbReference>
<dbReference type="SUPFAM" id="SSF48452">
    <property type="entry name" value="TPR-like"/>
    <property type="match status" value="1"/>
</dbReference>
<dbReference type="InterPro" id="IPR047150">
    <property type="entry name" value="SGT"/>
</dbReference>
<dbReference type="GO" id="GO:0006620">
    <property type="term" value="P:post-translational protein targeting to endoplasmic reticulum membrane"/>
    <property type="evidence" value="ECO:0007669"/>
    <property type="project" value="TreeGrafter"/>
</dbReference>
<organism evidence="4 5">
    <name type="scientific">Hypholoma sublateritium (strain FD-334 SS-4)</name>
    <dbReference type="NCBI Taxonomy" id="945553"/>
    <lineage>
        <taxon>Eukaryota</taxon>
        <taxon>Fungi</taxon>
        <taxon>Dikarya</taxon>
        <taxon>Basidiomycota</taxon>
        <taxon>Agaricomycotina</taxon>
        <taxon>Agaricomycetes</taxon>
        <taxon>Agaricomycetidae</taxon>
        <taxon>Agaricales</taxon>
        <taxon>Agaricineae</taxon>
        <taxon>Strophariaceae</taxon>
        <taxon>Hypholoma</taxon>
    </lineage>
</organism>
<dbReference type="PROSITE" id="PS50005">
    <property type="entry name" value="TPR"/>
    <property type="match status" value="1"/>
</dbReference>
<name>A0A0D2QAD2_HYPSF</name>
<reference evidence="5" key="1">
    <citation type="submission" date="2014-04" db="EMBL/GenBank/DDBJ databases">
        <title>Evolutionary Origins and Diversification of the Mycorrhizal Mutualists.</title>
        <authorList>
            <consortium name="DOE Joint Genome Institute"/>
            <consortium name="Mycorrhizal Genomics Consortium"/>
            <person name="Kohler A."/>
            <person name="Kuo A."/>
            <person name="Nagy L.G."/>
            <person name="Floudas D."/>
            <person name="Copeland A."/>
            <person name="Barry K.W."/>
            <person name="Cichocki N."/>
            <person name="Veneault-Fourrey C."/>
            <person name="LaButti K."/>
            <person name="Lindquist E.A."/>
            <person name="Lipzen A."/>
            <person name="Lundell T."/>
            <person name="Morin E."/>
            <person name="Murat C."/>
            <person name="Riley R."/>
            <person name="Ohm R."/>
            <person name="Sun H."/>
            <person name="Tunlid A."/>
            <person name="Henrissat B."/>
            <person name="Grigoriev I.V."/>
            <person name="Hibbett D.S."/>
            <person name="Martin F."/>
        </authorList>
    </citation>
    <scope>NUCLEOTIDE SEQUENCE [LARGE SCALE GENOMIC DNA]</scope>
    <source>
        <strain evidence="5">FD-334 SS-4</strain>
    </source>
</reference>
<dbReference type="PANTHER" id="PTHR45831">
    <property type="entry name" value="LD24721P"/>
    <property type="match status" value="1"/>
</dbReference>
<feature type="repeat" description="TPR" evidence="3">
    <location>
        <begin position="10"/>
        <end position="43"/>
    </location>
</feature>
<accession>A0A0D2QAD2</accession>
<evidence type="ECO:0000256" key="1">
    <source>
        <dbReference type="ARBA" id="ARBA00022737"/>
    </source>
</evidence>
<dbReference type="EMBL" id="KN817521">
    <property type="protein sequence ID" value="KJA28580.1"/>
    <property type="molecule type" value="Genomic_DNA"/>
</dbReference>
<dbReference type="Gene3D" id="1.25.40.10">
    <property type="entry name" value="Tetratricopeptide repeat domain"/>
    <property type="match status" value="1"/>
</dbReference>
<sequence length="422" mass="47744">MPTQPCNSNAEFLKSQGNELYQKGQYQAAQRKFTDAIKEDPTNAIYYANRAASCLALKEYLDAAADAIKATKLDPNYSKAWSRLASATYGLGSWAESIHAWEMALECLPLQKQSLETEEKLRNQFTDGLKKSQTAMITPQKISGIYVKQGQKMPWEKAAALIQEFADARKISSGFVILQAYGEFKEGVEVMKQITKHCVNGMTTWLGKPDALVNITNGIMRDPRSFHIDCPDWILKFNEQVIFEAQFFKAWVHGGSKTIKEEAFKLLKQSGWDAVKPALSTTVRAWLMCGLMATLRGQYQTSMEYYSRVVDVLDWGSHIWQNVPTRNRGVIFERTFIRGAKRLQLSAMHTCITKKVNNLNFTINDMVVLCHKIITETDANPPSAADGELDVGFMASFWMYPKGEALSFVLCTFLRVYWSSLH</sequence>
<dbReference type="Proteomes" id="UP000054270">
    <property type="component" value="Unassembled WGS sequence"/>
</dbReference>
<dbReference type="GO" id="GO:0016020">
    <property type="term" value="C:membrane"/>
    <property type="evidence" value="ECO:0007669"/>
    <property type="project" value="TreeGrafter"/>
</dbReference>
<dbReference type="SMART" id="SM00028">
    <property type="entry name" value="TPR"/>
    <property type="match status" value="4"/>
</dbReference>